<name>A0ABU2L5E3_9ACTN</name>
<dbReference type="EMBL" id="JAVREN010000006">
    <property type="protein sequence ID" value="MDT0306538.1"/>
    <property type="molecule type" value="Genomic_DNA"/>
</dbReference>
<keyword evidence="2" id="KW-0479">Metal-binding</keyword>
<reference evidence="4" key="1">
    <citation type="submission" date="2023-07" db="EMBL/GenBank/DDBJ databases">
        <title>30 novel species of actinomycetes from the DSMZ collection.</title>
        <authorList>
            <person name="Nouioui I."/>
        </authorList>
    </citation>
    <scope>NUCLEOTIDE SEQUENCE [LARGE SCALE GENOMIC DNA]</scope>
    <source>
        <strain evidence="4">DSM 44917</strain>
    </source>
</reference>
<evidence type="ECO:0000313" key="4">
    <source>
        <dbReference type="Proteomes" id="UP001183388"/>
    </source>
</evidence>
<dbReference type="PRINTS" id="PR00359">
    <property type="entry name" value="BP450"/>
</dbReference>
<evidence type="ECO:0000313" key="3">
    <source>
        <dbReference type="EMBL" id="MDT0306538.1"/>
    </source>
</evidence>
<dbReference type="InterPro" id="IPR002397">
    <property type="entry name" value="Cyt_P450_B"/>
</dbReference>
<dbReference type="PROSITE" id="PS00086">
    <property type="entry name" value="CYTOCHROME_P450"/>
    <property type="match status" value="1"/>
</dbReference>
<keyword evidence="2" id="KW-0503">Monooxygenase</keyword>
<dbReference type="PANTHER" id="PTHR46696">
    <property type="entry name" value="P450, PUTATIVE (EUROFUNG)-RELATED"/>
    <property type="match status" value="1"/>
</dbReference>
<proteinExistence type="inferred from homology"/>
<evidence type="ECO:0000256" key="2">
    <source>
        <dbReference type="RuleBase" id="RU000461"/>
    </source>
</evidence>
<dbReference type="Proteomes" id="UP001183388">
    <property type="component" value="Unassembled WGS sequence"/>
</dbReference>
<dbReference type="PANTHER" id="PTHR46696:SF4">
    <property type="entry name" value="BIOTIN BIOSYNTHESIS CYTOCHROME P450"/>
    <property type="match status" value="1"/>
</dbReference>
<keyword evidence="4" id="KW-1185">Reference proteome</keyword>
<dbReference type="InterPro" id="IPR017972">
    <property type="entry name" value="Cyt_P450_CS"/>
</dbReference>
<dbReference type="SUPFAM" id="SSF48264">
    <property type="entry name" value="Cytochrome P450"/>
    <property type="match status" value="1"/>
</dbReference>
<keyword evidence="2" id="KW-0349">Heme</keyword>
<accession>A0ABU2L5E3</accession>
<protein>
    <submittedName>
        <fullName evidence="3">Cytochrome P450</fullName>
    </submittedName>
</protein>
<gene>
    <name evidence="3" type="ORF">RM780_06135</name>
</gene>
<dbReference type="InterPro" id="IPR001128">
    <property type="entry name" value="Cyt_P450"/>
</dbReference>
<dbReference type="Pfam" id="PF00067">
    <property type="entry name" value="p450"/>
    <property type="match status" value="1"/>
</dbReference>
<keyword evidence="2" id="KW-0560">Oxidoreductase</keyword>
<dbReference type="RefSeq" id="WP_311629466.1">
    <property type="nucleotide sequence ID" value="NZ_JAVREN010000006.1"/>
</dbReference>
<dbReference type="InterPro" id="IPR036396">
    <property type="entry name" value="Cyt_P450_sf"/>
</dbReference>
<sequence>MGNVFDRRTLGDLRGHVTRITERLLDRLQEHLRDAGEADFSALVSEELTIAAMGQWIGIPEADQPTVRSLSHTHLYSQELLPSPSQLSAADVGALGMRDYFTGLVRDRRAHPGDDVVSGWLRAWDELEPDREAADEAVYYLTMFIVGAALETTSTLLSNLVLVLDQHPDQRNWLREHPEQVPQAVEEVLRWDAPVHVTTRVAGEDTELAGVRIRKDEIVHALIASANHDPARFDAPEVFDIARAGRGLTHLAFGGGVHYCLGAGMARLQAGVLLEALLRRFPALRVSKPPEWEPRVAFRRLSALHVVEQ</sequence>
<organism evidence="3 4">
    <name type="scientific">Streptomyces boetiae</name>
    <dbReference type="NCBI Taxonomy" id="3075541"/>
    <lineage>
        <taxon>Bacteria</taxon>
        <taxon>Bacillati</taxon>
        <taxon>Actinomycetota</taxon>
        <taxon>Actinomycetes</taxon>
        <taxon>Kitasatosporales</taxon>
        <taxon>Streptomycetaceae</taxon>
        <taxon>Streptomyces</taxon>
    </lineage>
</organism>
<comment type="caution">
    <text evidence="3">The sequence shown here is derived from an EMBL/GenBank/DDBJ whole genome shotgun (WGS) entry which is preliminary data.</text>
</comment>
<evidence type="ECO:0000256" key="1">
    <source>
        <dbReference type="ARBA" id="ARBA00010617"/>
    </source>
</evidence>
<dbReference type="Gene3D" id="1.10.630.10">
    <property type="entry name" value="Cytochrome P450"/>
    <property type="match status" value="1"/>
</dbReference>
<comment type="similarity">
    <text evidence="1 2">Belongs to the cytochrome P450 family.</text>
</comment>
<keyword evidence="2" id="KW-0408">Iron</keyword>